<feature type="signal peptide" evidence="1">
    <location>
        <begin position="1"/>
        <end position="34"/>
    </location>
</feature>
<name>A0A840IH06_9ACTN</name>
<dbReference type="PANTHER" id="PTHR34183:SF1">
    <property type="entry name" value="ENDOLYTIC PEPTIDOGLYCAN TRANSGLYCOSYLASE RLPA"/>
    <property type="match status" value="1"/>
</dbReference>
<feature type="domain" description="RlpA-like protein double-psi beta-barrel" evidence="2">
    <location>
        <begin position="256"/>
        <end position="338"/>
    </location>
</feature>
<evidence type="ECO:0000313" key="4">
    <source>
        <dbReference type="Proteomes" id="UP000585272"/>
    </source>
</evidence>
<protein>
    <recommendedName>
        <fullName evidence="2">RlpA-like protein double-psi beta-barrel domain-containing protein</fullName>
    </recommendedName>
</protein>
<accession>A0A840IH06</accession>
<reference evidence="3 4" key="1">
    <citation type="submission" date="2020-08" db="EMBL/GenBank/DDBJ databases">
        <title>Genomic Encyclopedia of Archaeal and Bacterial Type Strains, Phase II (KMG-II): from individual species to whole genera.</title>
        <authorList>
            <person name="Goeker M."/>
        </authorList>
    </citation>
    <scope>NUCLEOTIDE SEQUENCE [LARGE SCALE GENOMIC DNA]</scope>
    <source>
        <strain evidence="3 4">DSM 23288</strain>
    </source>
</reference>
<dbReference type="InterPro" id="IPR036908">
    <property type="entry name" value="RlpA-like_sf"/>
</dbReference>
<gene>
    <name evidence="3" type="ORF">BDZ31_003210</name>
</gene>
<dbReference type="Proteomes" id="UP000585272">
    <property type="component" value="Unassembled WGS sequence"/>
</dbReference>
<sequence length="340" mass="35068">MRTQPTSLRARPRHVAAGALAIGTALSAAAIAVAAPGGAAAPAAAPAPAGAPSPAAGAPLAALAAPSAKVQDRRLRFDQRVVVKGRAQAGSVVLQHRPAGSRWRSIRHTAVSADGRYRLAAKLRSSGRVRVVAARAPAAAEAAAEAQAASAVSRSHRVAVAAQLVVKRRTHRADAGEAVKVRGVLFPRKRGARVTVEGRVDGRWKAVGRASTRGDGHFAARVGARLGTTPLRIRSAGTKRNVATKAEAGAVQGFRTGLASWYWLYGSPLACGGTLGYSQLGVAHKTLPCGTKVTIRYRGRQVTVPVVDRGPYVGGREWDLTGATARALGFSGVGVVRTTV</sequence>
<dbReference type="RefSeq" id="WP_183343331.1">
    <property type="nucleotide sequence ID" value="NZ_JACHNU010000004.1"/>
</dbReference>
<feature type="chain" id="PRO_5032277327" description="RlpA-like protein double-psi beta-barrel domain-containing protein" evidence="1">
    <location>
        <begin position="35"/>
        <end position="340"/>
    </location>
</feature>
<dbReference type="Gene3D" id="2.40.40.10">
    <property type="entry name" value="RlpA-like domain"/>
    <property type="match status" value="1"/>
</dbReference>
<dbReference type="InterPro" id="IPR009009">
    <property type="entry name" value="RlpA-like_DPBB"/>
</dbReference>
<dbReference type="PANTHER" id="PTHR34183">
    <property type="entry name" value="ENDOLYTIC PEPTIDOGLYCAN TRANSGLYCOSYLASE RLPA"/>
    <property type="match status" value="1"/>
</dbReference>
<comment type="caution">
    <text evidence="3">The sequence shown here is derived from an EMBL/GenBank/DDBJ whole genome shotgun (WGS) entry which is preliminary data.</text>
</comment>
<keyword evidence="4" id="KW-1185">Reference proteome</keyword>
<dbReference type="Pfam" id="PF03330">
    <property type="entry name" value="DPBB_1"/>
    <property type="match status" value="1"/>
</dbReference>
<evidence type="ECO:0000313" key="3">
    <source>
        <dbReference type="EMBL" id="MBB4663615.1"/>
    </source>
</evidence>
<evidence type="ECO:0000259" key="2">
    <source>
        <dbReference type="Pfam" id="PF03330"/>
    </source>
</evidence>
<dbReference type="CDD" id="cd22268">
    <property type="entry name" value="DPBB_RlpA-like"/>
    <property type="match status" value="1"/>
</dbReference>
<proteinExistence type="predicted"/>
<dbReference type="EMBL" id="JACHNU010000004">
    <property type="protein sequence ID" value="MBB4663615.1"/>
    <property type="molecule type" value="Genomic_DNA"/>
</dbReference>
<dbReference type="AlphaFoldDB" id="A0A840IH06"/>
<organism evidence="3 4">
    <name type="scientific">Conexibacter arvalis</name>
    <dbReference type="NCBI Taxonomy" id="912552"/>
    <lineage>
        <taxon>Bacteria</taxon>
        <taxon>Bacillati</taxon>
        <taxon>Actinomycetota</taxon>
        <taxon>Thermoleophilia</taxon>
        <taxon>Solirubrobacterales</taxon>
        <taxon>Conexibacteraceae</taxon>
        <taxon>Conexibacter</taxon>
    </lineage>
</organism>
<evidence type="ECO:0000256" key="1">
    <source>
        <dbReference type="SAM" id="SignalP"/>
    </source>
</evidence>
<keyword evidence="1" id="KW-0732">Signal</keyword>
<dbReference type="SUPFAM" id="SSF50685">
    <property type="entry name" value="Barwin-like endoglucanases"/>
    <property type="match status" value="1"/>
</dbReference>